<name>A0A0F8WJ43_9ZZZZ</name>
<gene>
    <name evidence="1" type="ORF">LCGC14_3147170</name>
</gene>
<proteinExistence type="predicted"/>
<sequence>MELDKKMGEEEEKSLQEILEDIKVWKEAIQTITQILDTKVYEDMHDDVRELIKKLKVKIKKLQVIFDNKSIKILDYE</sequence>
<protein>
    <submittedName>
        <fullName evidence="1">Uncharacterized protein</fullName>
    </submittedName>
</protein>
<dbReference type="AlphaFoldDB" id="A0A0F8WJ43"/>
<accession>A0A0F8WJ43</accession>
<comment type="caution">
    <text evidence="1">The sequence shown here is derived from an EMBL/GenBank/DDBJ whole genome shotgun (WGS) entry which is preliminary data.</text>
</comment>
<evidence type="ECO:0000313" key="1">
    <source>
        <dbReference type="EMBL" id="KKK48235.1"/>
    </source>
</evidence>
<reference evidence="1" key="1">
    <citation type="journal article" date="2015" name="Nature">
        <title>Complex archaea that bridge the gap between prokaryotes and eukaryotes.</title>
        <authorList>
            <person name="Spang A."/>
            <person name="Saw J.H."/>
            <person name="Jorgensen S.L."/>
            <person name="Zaremba-Niedzwiedzka K."/>
            <person name="Martijn J."/>
            <person name="Lind A.E."/>
            <person name="van Eijk R."/>
            <person name="Schleper C."/>
            <person name="Guy L."/>
            <person name="Ettema T.J."/>
        </authorList>
    </citation>
    <scope>NUCLEOTIDE SEQUENCE</scope>
</reference>
<organism evidence="1">
    <name type="scientific">marine sediment metagenome</name>
    <dbReference type="NCBI Taxonomy" id="412755"/>
    <lineage>
        <taxon>unclassified sequences</taxon>
        <taxon>metagenomes</taxon>
        <taxon>ecological metagenomes</taxon>
    </lineage>
</organism>
<dbReference type="EMBL" id="LAZR01069169">
    <property type="protein sequence ID" value="KKK48235.1"/>
    <property type="molecule type" value="Genomic_DNA"/>
</dbReference>